<dbReference type="SUPFAM" id="SSF52283">
    <property type="entry name" value="Formate/glycerate dehydrogenase catalytic domain-like"/>
    <property type="match status" value="1"/>
</dbReference>
<dbReference type="NCBIfam" id="NF006263">
    <property type="entry name" value="PRK08410.1"/>
    <property type="match status" value="1"/>
</dbReference>
<dbReference type="Proteomes" id="UP000239471">
    <property type="component" value="Unassembled WGS sequence"/>
</dbReference>
<accession>A0A2T0BJ58</accession>
<dbReference type="Pfam" id="PF00389">
    <property type="entry name" value="2-Hacid_dh"/>
    <property type="match status" value="1"/>
</dbReference>
<comment type="similarity">
    <text evidence="1 4">Belongs to the D-isomer specific 2-hydroxyacid dehydrogenase family.</text>
</comment>
<dbReference type="GO" id="GO:0051287">
    <property type="term" value="F:NAD binding"/>
    <property type="evidence" value="ECO:0007669"/>
    <property type="project" value="InterPro"/>
</dbReference>
<proteinExistence type="inferred from homology"/>
<dbReference type="Gene3D" id="3.40.50.720">
    <property type="entry name" value="NAD(P)-binding Rossmann-like Domain"/>
    <property type="match status" value="2"/>
</dbReference>
<feature type="domain" description="D-isomer specific 2-hydroxyacid dehydrogenase catalytic" evidence="5">
    <location>
        <begin position="15"/>
        <end position="319"/>
    </location>
</feature>
<protein>
    <submittedName>
        <fullName evidence="7">Putative 2-hydroxyacid dehydrogenase</fullName>
        <ecNumber evidence="7">1.-.-.-</ecNumber>
    </submittedName>
</protein>
<evidence type="ECO:0000256" key="3">
    <source>
        <dbReference type="ARBA" id="ARBA00023027"/>
    </source>
</evidence>
<dbReference type="PROSITE" id="PS00670">
    <property type="entry name" value="D_2_HYDROXYACID_DH_2"/>
    <property type="match status" value="1"/>
</dbReference>
<organism evidence="7 8">
    <name type="scientific">Clostridium vincentii</name>
    <dbReference type="NCBI Taxonomy" id="52704"/>
    <lineage>
        <taxon>Bacteria</taxon>
        <taxon>Bacillati</taxon>
        <taxon>Bacillota</taxon>
        <taxon>Clostridia</taxon>
        <taxon>Eubacteriales</taxon>
        <taxon>Clostridiaceae</taxon>
        <taxon>Clostridium</taxon>
    </lineage>
</organism>
<dbReference type="InterPro" id="IPR036291">
    <property type="entry name" value="NAD(P)-bd_dom_sf"/>
</dbReference>
<dbReference type="EC" id="1.-.-.-" evidence="7"/>
<feature type="domain" description="D-isomer specific 2-hydroxyacid dehydrogenase NAD-binding" evidence="6">
    <location>
        <begin position="109"/>
        <end position="289"/>
    </location>
</feature>
<dbReference type="CDD" id="cd12162">
    <property type="entry name" value="2-Hacid_dh_4"/>
    <property type="match status" value="1"/>
</dbReference>
<dbReference type="AlphaFoldDB" id="A0A2T0BJ58"/>
<evidence type="ECO:0000256" key="1">
    <source>
        <dbReference type="ARBA" id="ARBA00005854"/>
    </source>
</evidence>
<dbReference type="PANTHER" id="PTHR43761">
    <property type="entry name" value="D-ISOMER SPECIFIC 2-HYDROXYACID DEHYDROGENASE FAMILY PROTEIN (AFU_ORTHOLOGUE AFUA_1G13630)"/>
    <property type="match status" value="1"/>
</dbReference>
<dbReference type="SUPFAM" id="SSF51735">
    <property type="entry name" value="NAD(P)-binding Rossmann-fold domains"/>
    <property type="match status" value="1"/>
</dbReference>
<evidence type="ECO:0000259" key="5">
    <source>
        <dbReference type="Pfam" id="PF00389"/>
    </source>
</evidence>
<reference evidence="7 8" key="1">
    <citation type="submission" date="2018-03" db="EMBL/GenBank/DDBJ databases">
        <title>Genome sequence of Clostridium vincentii DSM 10228.</title>
        <authorList>
            <person name="Poehlein A."/>
            <person name="Daniel R."/>
        </authorList>
    </citation>
    <scope>NUCLEOTIDE SEQUENCE [LARGE SCALE GENOMIC DNA]</scope>
    <source>
        <strain evidence="7 8">DSM 10228</strain>
    </source>
</reference>
<dbReference type="InterPro" id="IPR050418">
    <property type="entry name" value="D-iso_2-hydroxyacid_DH_PdxB"/>
</dbReference>
<dbReference type="InterPro" id="IPR006140">
    <property type="entry name" value="D-isomer_DH_NAD-bd"/>
</dbReference>
<evidence type="ECO:0000313" key="8">
    <source>
        <dbReference type="Proteomes" id="UP000239471"/>
    </source>
</evidence>
<dbReference type="PANTHER" id="PTHR43761:SF1">
    <property type="entry name" value="D-ISOMER SPECIFIC 2-HYDROXYACID DEHYDROGENASE CATALYTIC DOMAIN-CONTAINING PROTEIN-RELATED"/>
    <property type="match status" value="1"/>
</dbReference>
<dbReference type="GO" id="GO:0016616">
    <property type="term" value="F:oxidoreductase activity, acting on the CH-OH group of donors, NAD or NADP as acceptor"/>
    <property type="evidence" value="ECO:0007669"/>
    <property type="project" value="InterPro"/>
</dbReference>
<comment type="caution">
    <text evidence="7">The sequence shown here is derived from an EMBL/GenBank/DDBJ whole genome shotgun (WGS) entry which is preliminary data.</text>
</comment>
<keyword evidence="3" id="KW-0520">NAD</keyword>
<name>A0A2T0BJ58_9CLOT</name>
<evidence type="ECO:0000256" key="4">
    <source>
        <dbReference type="RuleBase" id="RU003719"/>
    </source>
</evidence>
<dbReference type="Pfam" id="PF02826">
    <property type="entry name" value="2-Hacid_dh_C"/>
    <property type="match status" value="1"/>
</dbReference>
<keyword evidence="2 4" id="KW-0560">Oxidoreductase</keyword>
<evidence type="ECO:0000313" key="7">
    <source>
        <dbReference type="EMBL" id="PRR83901.1"/>
    </source>
</evidence>
<sequence>MNLKEIVVLDGITIGNVDFDKLKEFGNVVYYDKTENCDVKERIKNASIVLTNKLLLNKDVMENADKLELICETATGYNNIGINYAKDKRIAVTNVAGYSTPTVAQHTFATLLHLYNKIAYYDNFVKSGEYSKSGMFTNLDKPYNDIEGKVWGIIGLGAIGKKVAKIADAFGAKVVYYSTSGINNNYDYERVELEELLANCDIISIHAPLNNNTQGLFNYNNLKKMKKEAVLVNMGRGPIVVDKDLARAIDEGIIAGAALDVFSVEPMSLDNPLLQVKNKDKIVLTPHIAWASVEARNRLFSDLIENIRAYYKGERRNRIV</sequence>
<dbReference type="InterPro" id="IPR029753">
    <property type="entry name" value="D-isomer_DH_CS"/>
</dbReference>
<evidence type="ECO:0000256" key="2">
    <source>
        <dbReference type="ARBA" id="ARBA00023002"/>
    </source>
</evidence>
<dbReference type="InterPro" id="IPR006139">
    <property type="entry name" value="D-isomer_2_OHA_DH_cat_dom"/>
</dbReference>
<evidence type="ECO:0000259" key="6">
    <source>
        <dbReference type="Pfam" id="PF02826"/>
    </source>
</evidence>
<keyword evidence="8" id="KW-1185">Reference proteome</keyword>
<dbReference type="EMBL" id="PVXQ01000004">
    <property type="protein sequence ID" value="PRR83901.1"/>
    <property type="molecule type" value="Genomic_DNA"/>
</dbReference>
<gene>
    <name evidence="7" type="ORF">CLVI_05550</name>
</gene>